<accession>A0A5K3G148</accession>
<keyword evidence="2" id="KW-0812">Transmembrane</keyword>
<evidence type="ECO:0000256" key="2">
    <source>
        <dbReference type="SAM" id="Phobius"/>
    </source>
</evidence>
<name>A0A5K3G148_MESCO</name>
<sequence length="101" mass="11488">KTGTTGQALLTNHKPETHVRRFPYESTKLATPLIIYCSSFVPFSGWLLSFLVCHWKELRHRISKGQRGPMCLRNQTSPHCTTSGHAFESNYHDQPHISPPS</sequence>
<feature type="region of interest" description="Disordered" evidence="1">
    <location>
        <begin position="80"/>
        <end position="101"/>
    </location>
</feature>
<dbReference type="WBParaSite" id="MCU_013813-RA">
    <property type="protein sequence ID" value="MCU_013813-RA"/>
    <property type="gene ID" value="MCU_013813"/>
</dbReference>
<protein>
    <submittedName>
        <fullName evidence="3">Ovule protein</fullName>
    </submittedName>
</protein>
<evidence type="ECO:0000256" key="1">
    <source>
        <dbReference type="SAM" id="MobiDB-lite"/>
    </source>
</evidence>
<reference evidence="3" key="1">
    <citation type="submission" date="2019-11" db="UniProtKB">
        <authorList>
            <consortium name="WormBaseParasite"/>
        </authorList>
    </citation>
    <scope>IDENTIFICATION</scope>
</reference>
<organism evidence="3">
    <name type="scientific">Mesocestoides corti</name>
    <name type="common">Flatworm</name>
    <dbReference type="NCBI Taxonomy" id="53468"/>
    <lineage>
        <taxon>Eukaryota</taxon>
        <taxon>Metazoa</taxon>
        <taxon>Spiralia</taxon>
        <taxon>Lophotrochozoa</taxon>
        <taxon>Platyhelminthes</taxon>
        <taxon>Cestoda</taxon>
        <taxon>Eucestoda</taxon>
        <taxon>Cyclophyllidea</taxon>
        <taxon>Mesocestoididae</taxon>
        <taxon>Mesocestoides</taxon>
    </lineage>
</organism>
<evidence type="ECO:0000313" key="3">
    <source>
        <dbReference type="WBParaSite" id="MCU_013813-RA"/>
    </source>
</evidence>
<keyword evidence="2" id="KW-0472">Membrane</keyword>
<feature type="transmembrane region" description="Helical" evidence="2">
    <location>
        <begin position="33"/>
        <end position="55"/>
    </location>
</feature>
<proteinExistence type="predicted"/>
<dbReference type="AlphaFoldDB" id="A0A5K3G148"/>
<keyword evidence="2" id="KW-1133">Transmembrane helix</keyword>